<dbReference type="PANTHER" id="PTHR10353:SF36">
    <property type="entry name" value="LP05116P"/>
    <property type="match status" value="1"/>
</dbReference>
<dbReference type="EMBL" id="CP020925">
    <property type="protein sequence ID" value="ATP21402.1"/>
    <property type="molecule type" value="Genomic_DNA"/>
</dbReference>
<dbReference type="Gene3D" id="3.20.20.80">
    <property type="entry name" value="Glycosidases"/>
    <property type="match status" value="1"/>
</dbReference>
<evidence type="ECO:0000256" key="3">
    <source>
        <dbReference type="ARBA" id="ARBA00023295"/>
    </source>
</evidence>
<gene>
    <name evidence="5" type="ORF">BV87_05130</name>
    <name evidence="6" type="ORF">GS397_18800</name>
</gene>
<reference evidence="6 8" key="2">
    <citation type="submission" date="2019-12" db="EMBL/GenBank/DDBJ databases">
        <title>Functional and genomic insights into the Sphingobium yanoikuyae YC-JY1, a bacterium efficiently degrading bisphenol A.</title>
        <authorList>
            <person name="Jia Y."/>
            <person name="Li X."/>
            <person name="Wang J."/>
            <person name="Eltoukhy A."/>
            <person name="Lamraoui I."/>
            <person name="Yan Y."/>
        </authorList>
    </citation>
    <scope>NUCLEOTIDE SEQUENCE [LARGE SCALE GENOMIC DNA]</scope>
    <source>
        <strain evidence="6 8">YC-JY1</strain>
    </source>
</reference>
<dbReference type="EMBL" id="CP047218">
    <property type="protein sequence ID" value="QHD68909.1"/>
    <property type="molecule type" value="Genomic_DNA"/>
</dbReference>
<keyword evidence="2 6" id="KW-0378">Hydrolase</keyword>
<evidence type="ECO:0000313" key="7">
    <source>
        <dbReference type="Proteomes" id="UP000037029"/>
    </source>
</evidence>
<sequence length="416" mass="46194">MTLASPALAARRKLRPDFLWGAATAAHQVEGNNVNSDSWVMEHLKPNSFAAPSGDACDSYHRWREDMALVKQMGLNCYRFGIEWSRIEPEQGEYSNAELDHYRRMVDGCVELGLKPFITYSHFTVPRWFAAKGGWEEQTNVDHFLRFCERAAKALGPNYSQGLTFNEPNLAAQLSWQPGFRATMPYFVQASAAAAKAVGSDRFSSTPIFDVRRAGPIQAEAHRRAIEAIKSVRPDLKLGLSLSVADEQSAPGANGLERKIAEVYAPWFEAVAKDDFVGVQTYGRAVVGNDIDLPPASGVELTQTEMEFYPQALEATVRWVSKATKRPIIVTENGVATADDGRRIAYIDGALAGLSRAIVDGVDVRGYIHWSLLDNFEWNRAYTAQFGLVAVDRTSFRRTLKPSGLHLGRYARDNSI</sequence>
<evidence type="ECO:0000256" key="2">
    <source>
        <dbReference type="ARBA" id="ARBA00022801"/>
    </source>
</evidence>
<dbReference type="PANTHER" id="PTHR10353">
    <property type="entry name" value="GLYCOSYL HYDROLASE"/>
    <property type="match status" value="1"/>
</dbReference>
<dbReference type="GO" id="GO:0005829">
    <property type="term" value="C:cytosol"/>
    <property type="evidence" value="ECO:0007669"/>
    <property type="project" value="TreeGrafter"/>
</dbReference>
<evidence type="ECO:0000313" key="6">
    <source>
        <dbReference type="EMBL" id="QHD68909.1"/>
    </source>
</evidence>
<proteinExistence type="inferred from homology"/>
<dbReference type="Pfam" id="PF00232">
    <property type="entry name" value="Glyco_hydro_1"/>
    <property type="match status" value="2"/>
</dbReference>
<dbReference type="SUPFAM" id="SSF51445">
    <property type="entry name" value="(Trans)glycosidases"/>
    <property type="match status" value="1"/>
</dbReference>
<evidence type="ECO:0000256" key="4">
    <source>
        <dbReference type="RuleBase" id="RU003690"/>
    </source>
</evidence>
<dbReference type="PRINTS" id="PR00131">
    <property type="entry name" value="GLHYDRLASE1"/>
</dbReference>
<dbReference type="RefSeq" id="WP_048938562.1">
    <property type="nucleotide sequence ID" value="NZ_CP020925.1"/>
</dbReference>
<name>A0A0J9CXZ7_SPHYA</name>
<evidence type="ECO:0000313" key="5">
    <source>
        <dbReference type="EMBL" id="ATP21402.1"/>
    </source>
</evidence>
<keyword evidence="3" id="KW-0326">Glycosidase</keyword>
<dbReference type="InterPro" id="IPR001360">
    <property type="entry name" value="Glyco_hydro_1"/>
</dbReference>
<evidence type="ECO:0000313" key="8">
    <source>
        <dbReference type="Proteomes" id="UP000464086"/>
    </source>
</evidence>
<dbReference type="InterPro" id="IPR017853">
    <property type="entry name" value="GH"/>
</dbReference>
<evidence type="ECO:0000256" key="1">
    <source>
        <dbReference type="ARBA" id="ARBA00010838"/>
    </source>
</evidence>
<accession>A0A0J9CXZ7</accession>
<dbReference type="GO" id="GO:0008422">
    <property type="term" value="F:beta-glucosidase activity"/>
    <property type="evidence" value="ECO:0007669"/>
    <property type="project" value="TreeGrafter"/>
</dbReference>
<reference evidence="5 7" key="1">
    <citation type="submission" date="2017-04" db="EMBL/GenBank/DDBJ databases">
        <title>Characterization, genome and methylation analysis of a phthalic acid esters degrading strain Sphingobium yanoikuyae SHJ.</title>
        <authorList>
            <person name="Feng L."/>
        </authorList>
    </citation>
    <scope>NUCLEOTIDE SEQUENCE [LARGE SCALE GENOMIC DNA]</scope>
    <source>
        <strain evidence="5 7">SHJ</strain>
    </source>
</reference>
<organism evidence="5 7">
    <name type="scientific">Sphingobium yanoikuyae</name>
    <name type="common">Sphingomonas yanoikuyae</name>
    <dbReference type="NCBI Taxonomy" id="13690"/>
    <lineage>
        <taxon>Bacteria</taxon>
        <taxon>Pseudomonadati</taxon>
        <taxon>Pseudomonadota</taxon>
        <taxon>Alphaproteobacteria</taxon>
        <taxon>Sphingomonadales</taxon>
        <taxon>Sphingomonadaceae</taxon>
        <taxon>Sphingobium</taxon>
    </lineage>
</organism>
<dbReference type="GO" id="GO:0016052">
    <property type="term" value="P:carbohydrate catabolic process"/>
    <property type="evidence" value="ECO:0007669"/>
    <property type="project" value="TreeGrafter"/>
</dbReference>
<dbReference type="Proteomes" id="UP000464086">
    <property type="component" value="Chromosome"/>
</dbReference>
<protein>
    <submittedName>
        <fullName evidence="5">Beta-glucosidase</fullName>
    </submittedName>
    <submittedName>
        <fullName evidence="6">Family 1 glycosylhydrolase</fullName>
    </submittedName>
</protein>
<dbReference type="AlphaFoldDB" id="A0A0J9CXZ7"/>
<comment type="similarity">
    <text evidence="1 4">Belongs to the glycosyl hydrolase 1 family.</text>
</comment>
<dbReference type="Proteomes" id="UP000037029">
    <property type="component" value="Chromosome"/>
</dbReference>